<evidence type="ECO:0000313" key="3">
    <source>
        <dbReference type="EMBL" id="KFD64491.1"/>
    </source>
</evidence>
<keyword evidence="4" id="KW-1185">Reference proteome</keyword>
<dbReference type="Proteomes" id="UP000030764">
    <property type="component" value="Unassembled WGS sequence"/>
</dbReference>
<dbReference type="InterPro" id="IPR053164">
    <property type="entry name" value="IS1016-like_transposase"/>
</dbReference>
<evidence type="ECO:0000313" key="2">
    <source>
        <dbReference type="EMBL" id="KFD48330.1"/>
    </source>
</evidence>
<dbReference type="PANTHER" id="PTHR47163:SF2">
    <property type="entry name" value="SI:DKEY-17M8.2"/>
    <property type="match status" value="1"/>
</dbReference>
<reference evidence="3 4" key="1">
    <citation type="journal article" date="2014" name="Nat. Genet.">
        <title>Genome and transcriptome of the porcine whipworm Trichuris suis.</title>
        <authorList>
            <person name="Jex A.R."/>
            <person name="Nejsum P."/>
            <person name="Schwarz E.M."/>
            <person name="Hu L."/>
            <person name="Young N.D."/>
            <person name="Hall R.S."/>
            <person name="Korhonen P.K."/>
            <person name="Liao S."/>
            <person name="Thamsborg S."/>
            <person name="Xia J."/>
            <person name="Xu P."/>
            <person name="Wang S."/>
            <person name="Scheerlinck J.P."/>
            <person name="Hofmann A."/>
            <person name="Sternberg P.W."/>
            <person name="Wang J."/>
            <person name="Gasser R.B."/>
        </authorList>
    </citation>
    <scope>NUCLEOTIDE SEQUENCE [LARGE SCALE GENOMIC DNA]</scope>
    <source>
        <strain evidence="3">DCEP-RM93F</strain>
        <strain evidence="2">DCEP-RM93M</strain>
    </source>
</reference>
<evidence type="ECO:0000259" key="1">
    <source>
        <dbReference type="Pfam" id="PF12762"/>
    </source>
</evidence>
<dbReference type="AlphaFoldDB" id="A0A085N4U5"/>
<accession>A0A085N4U5</accession>
<proteinExistence type="predicted"/>
<dbReference type="InterPro" id="IPR024445">
    <property type="entry name" value="Tnp_ISXO2-like"/>
</dbReference>
<dbReference type="Proteomes" id="UP000030758">
    <property type="component" value="Unassembled WGS sequence"/>
</dbReference>
<dbReference type="Pfam" id="PF12762">
    <property type="entry name" value="DDE_Tnp_IS1595"/>
    <property type="match status" value="1"/>
</dbReference>
<protein>
    <recommendedName>
        <fullName evidence="1">ISXO2-like transposase domain-containing protein</fullName>
    </recommendedName>
</protein>
<dbReference type="PANTHER" id="PTHR47163">
    <property type="entry name" value="DDE_TNP_IS1595 DOMAIN-CONTAINING PROTEIN"/>
    <property type="match status" value="1"/>
</dbReference>
<organism evidence="3">
    <name type="scientific">Trichuris suis</name>
    <name type="common">pig whipworm</name>
    <dbReference type="NCBI Taxonomy" id="68888"/>
    <lineage>
        <taxon>Eukaryota</taxon>
        <taxon>Metazoa</taxon>
        <taxon>Ecdysozoa</taxon>
        <taxon>Nematoda</taxon>
        <taxon>Enoplea</taxon>
        <taxon>Dorylaimia</taxon>
        <taxon>Trichinellida</taxon>
        <taxon>Trichuridae</taxon>
        <taxon>Trichuris</taxon>
    </lineage>
</organism>
<gene>
    <name evidence="2" type="ORF">M513_10822</name>
    <name evidence="3" type="ORF">M514_10822</name>
</gene>
<dbReference type="EMBL" id="KL367555">
    <property type="protein sequence ID" value="KFD64491.1"/>
    <property type="molecule type" value="Genomic_DNA"/>
</dbReference>
<feature type="domain" description="ISXO2-like transposase" evidence="1">
    <location>
        <begin position="37"/>
        <end position="115"/>
    </location>
</feature>
<sequence>MEKQDEGNSGAVPPTEPCQNRRARLYCRDRWSLFSKSKDNRGRTYTQHWVLRGACRDTGQCFLVPVEDRSPDTLLPIIRDHVRSGRTIITDKWRVCNGLSRVDYTHLQVTLSTPRHGGTSKRSNRCGRN</sequence>
<name>A0A085N4U5_9BILA</name>
<dbReference type="EMBL" id="KL363297">
    <property type="protein sequence ID" value="KFD48330.1"/>
    <property type="molecule type" value="Genomic_DNA"/>
</dbReference>
<evidence type="ECO:0000313" key="4">
    <source>
        <dbReference type="Proteomes" id="UP000030764"/>
    </source>
</evidence>